<dbReference type="AlphaFoldDB" id="A0AAD8IGG8"/>
<protein>
    <recommendedName>
        <fullName evidence="3">2-oxoglutarate-dependent dioxygenase DAO</fullName>
    </recommendedName>
    <alternativeName>
        <fullName evidence="4">Protein DIOXYGENASE FOR AUXIN OXIDATION</fullName>
    </alternativeName>
</protein>
<keyword evidence="8" id="KW-1185">Reference proteome</keyword>
<dbReference type="EMBL" id="JAUIZM010000005">
    <property type="protein sequence ID" value="KAK1384539.1"/>
    <property type="molecule type" value="Genomic_DNA"/>
</dbReference>
<evidence type="ECO:0000256" key="3">
    <source>
        <dbReference type="ARBA" id="ARBA00074102"/>
    </source>
</evidence>
<dbReference type="GO" id="GO:0016491">
    <property type="term" value="F:oxidoreductase activity"/>
    <property type="evidence" value="ECO:0007669"/>
    <property type="project" value="UniProtKB-KW"/>
</dbReference>
<keyword evidence="5" id="KW-0408">Iron</keyword>
<dbReference type="PANTHER" id="PTHR47990">
    <property type="entry name" value="2-OXOGLUTARATE (2OG) AND FE(II)-DEPENDENT OXYGENASE SUPERFAMILY PROTEIN-RELATED"/>
    <property type="match status" value="1"/>
</dbReference>
<evidence type="ECO:0000313" key="8">
    <source>
        <dbReference type="Proteomes" id="UP001237642"/>
    </source>
</evidence>
<proteinExistence type="inferred from homology"/>
<dbReference type="Proteomes" id="UP001237642">
    <property type="component" value="Unassembled WGS sequence"/>
</dbReference>
<evidence type="ECO:0000259" key="6">
    <source>
        <dbReference type="PROSITE" id="PS51471"/>
    </source>
</evidence>
<comment type="caution">
    <text evidence="7">The sequence shown here is derived from an EMBL/GenBank/DDBJ whole genome shotgun (WGS) entry which is preliminary data.</text>
</comment>
<dbReference type="InterPro" id="IPR027443">
    <property type="entry name" value="IPNS-like_sf"/>
</dbReference>
<dbReference type="Gene3D" id="2.60.120.330">
    <property type="entry name" value="B-lactam Antibiotic, Isopenicillin N Synthase, Chain"/>
    <property type="match status" value="1"/>
</dbReference>
<dbReference type="GO" id="GO:0046872">
    <property type="term" value="F:metal ion binding"/>
    <property type="evidence" value="ECO:0007669"/>
    <property type="project" value="UniProtKB-KW"/>
</dbReference>
<evidence type="ECO:0000313" key="7">
    <source>
        <dbReference type="EMBL" id="KAK1384539.1"/>
    </source>
</evidence>
<sequence>MVIQCNIPVIDLEDFPAQSSKLVQAGEEWGCFRLVNHHSILSVTLMSEMKSVAQSLQDFSPEIKSQNTGIIPGSGYITPSQANPLYEAFGLYMSCPEDVNVFCSQLNASPTQRDTIFKYTKAVHELLVEISGKLADGLGISGFTIKGWPCLFRINKFNFATETIGSSGFQIHTDSGFLTIVQDDEGVSGLEVMDKSGAFTPVDPWPGALVVNLGDVAKAWSNGRLRTVKHRVQCKEGNLRYSIAAFLGPNKIVEAPAELVDDAHPRLYAPFTFEDYRNLRFSTKLQDGEALNLLLIKP</sequence>
<dbReference type="Pfam" id="PF03171">
    <property type="entry name" value="2OG-FeII_Oxy"/>
    <property type="match status" value="1"/>
</dbReference>
<evidence type="ECO:0000256" key="2">
    <source>
        <dbReference type="ARBA" id="ARBA00054658"/>
    </source>
</evidence>
<organism evidence="7 8">
    <name type="scientific">Heracleum sosnowskyi</name>
    <dbReference type="NCBI Taxonomy" id="360622"/>
    <lineage>
        <taxon>Eukaryota</taxon>
        <taxon>Viridiplantae</taxon>
        <taxon>Streptophyta</taxon>
        <taxon>Embryophyta</taxon>
        <taxon>Tracheophyta</taxon>
        <taxon>Spermatophyta</taxon>
        <taxon>Magnoliopsida</taxon>
        <taxon>eudicotyledons</taxon>
        <taxon>Gunneridae</taxon>
        <taxon>Pentapetalae</taxon>
        <taxon>asterids</taxon>
        <taxon>campanulids</taxon>
        <taxon>Apiales</taxon>
        <taxon>Apiaceae</taxon>
        <taxon>Apioideae</taxon>
        <taxon>apioid superclade</taxon>
        <taxon>Tordylieae</taxon>
        <taxon>Tordyliinae</taxon>
        <taxon>Heracleum</taxon>
    </lineage>
</organism>
<keyword evidence="1 5" id="KW-0479">Metal-binding</keyword>
<dbReference type="SUPFAM" id="SSF51197">
    <property type="entry name" value="Clavaminate synthase-like"/>
    <property type="match status" value="1"/>
</dbReference>
<dbReference type="FunFam" id="2.60.120.330:FF:000017">
    <property type="entry name" value="2-oxoglutarate-dependent dioxygenase DAO"/>
    <property type="match status" value="1"/>
</dbReference>
<reference evidence="7" key="2">
    <citation type="submission" date="2023-05" db="EMBL/GenBank/DDBJ databases">
        <authorList>
            <person name="Schelkunov M.I."/>
        </authorList>
    </citation>
    <scope>NUCLEOTIDE SEQUENCE</scope>
    <source>
        <strain evidence="7">Hsosn_3</strain>
        <tissue evidence="7">Leaf</tissue>
    </source>
</reference>
<accession>A0AAD8IGG8</accession>
<reference evidence="7" key="1">
    <citation type="submission" date="2023-02" db="EMBL/GenBank/DDBJ databases">
        <title>Genome of toxic invasive species Heracleum sosnowskyi carries increased number of genes despite the absence of recent whole-genome duplications.</title>
        <authorList>
            <person name="Schelkunov M."/>
            <person name="Shtratnikova V."/>
            <person name="Makarenko M."/>
            <person name="Klepikova A."/>
            <person name="Omelchenko D."/>
            <person name="Novikova G."/>
            <person name="Obukhova E."/>
            <person name="Bogdanov V."/>
            <person name="Penin A."/>
            <person name="Logacheva M."/>
        </authorList>
    </citation>
    <scope>NUCLEOTIDE SEQUENCE</scope>
    <source>
        <strain evidence="7">Hsosn_3</strain>
        <tissue evidence="7">Leaf</tissue>
    </source>
</reference>
<comment type="similarity">
    <text evidence="5">Belongs to the iron/ascorbate-dependent oxidoreductase family.</text>
</comment>
<name>A0AAD8IGG8_9APIA</name>
<evidence type="ECO:0000256" key="1">
    <source>
        <dbReference type="ARBA" id="ARBA00022723"/>
    </source>
</evidence>
<dbReference type="InterPro" id="IPR005123">
    <property type="entry name" value="Oxoglu/Fe-dep_dioxygenase_dom"/>
</dbReference>
<evidence type="ECO:0000256" key="4">
    <source>
        <dbReference type="ARBA" id="ARBA00076740"/>
    </source>
</evidence>
<dbReference type="InterPro" id="IPR050231">
    <property type="entry name" value="Iron_ascorbate_oxido_reductase"/>
</dbReference>
<evidence type="ECO:0000256" key="5">
    <source>
        <dbReference type="RuleBase" id="RU003682"/>
    </source>
</evidence>
<dbReference type="PROSITE" id="PS51471">
    <property type="entry name" value="FE2OG_OXY"/>
    <property type="match status" value="1"/>
</dbReference>
<feature type="domain" description="Fe2OG dioxygenase" evidence="6">
    <location>
        <begin position="147"/>
        <end position="249"/>
    </location>
</feature>
<keyword evidence="5" id="KW-0560">Oxidoreductase</keyword>
<comment type="function">
    <text evidence="2">2-oxoglutarate-dependent dioxygenase essential for auxin catabolism and maintenance of auxin homeostasis in reproductive organs. Catalyzes the irreversible oxidation of indole-3-acetic acid (IAA) to the biologically inactive 2-oxoindole-3-acetic acid (OxIAA).</text>
</comment>
<dbReference type="InterPro" id="IPR044861">
    <property type="entry name" value="IPNS-like_FE2OG_OXY"/>
</dbReference>
<gene>
    <name evidence="7" type="ORF">POM88_022274</name>
</gene>